<dbReference type="PROSITE" id="PS50280">
    <property type="entry name" value="SET"/>
    <property type="match status" value="1"/>
</dbReference>
<keyword evidence="6" id="KW-0479">Metal-binding</keyword>
<evidence type="ECO:0000256" key="7">
    <source>
        <dbReference type="ARBA" id="ARBA00022833"/>
    </source>
</evidence>
<protein>
    <recommendedName>
        <fullName evidence="13">SET domain-containing protein</fullName>
    </recommendedName>
</protein>
<evidence type="ECO:0000313" key="11">
    <source>
        <dbReference type="EMBL" id="WRT65809.1"/>
    </source>
</evidence>
<keyword evidence="7" id="KW-0862">Zinc</keyword>
<dbReference type="Proteomes" id="UP001329825">
    <property type="component" value="Chromosome 3"/>
</dbReference>
<evidence type="ECO:0000256" key="2">
    <source>
        <dbReference type="ARBA" id="ARBA00022454"/>
    </source>
</evidence>
<dbReference type="SUPFAM" id="SSF82199">
    <property type="entry name" value="SET domain"/>
    <property type="match status" value="1"/>
</dbReference>
<evidence type="ECO:0000259" key="10">
    <source>
        <dbReference type="PROSITE" id="PS50868"/>
    </source>
</evidence>
<keyword evidence="2" id="KW-0158">Chromosome</keyword>
<accession>A0ABZ1CXB5</accession>
<keyword evidence="5" id="KW-0949">S-adenosyl-L-methionine</keyword>
<evidence type="ECO:0000256" key="1">
    <source>
        <dbReference type="ARBA" id="ARBA00004286"/>
    </source>
</evidence>
<feature type="domain" description="Post-SET" evidence="10">
    <location>
        <begin position="309"/>
        <end position="325"/>
    </location>
</feature>
<reference evidence="11 12" key="1">
    <citation type="submission" date="2024-01" db="EMBL/GenBank/DDBJ databases">
        <title>Comparative genomics of Cryptococcus and Kwoniella reveals pathogenesis evolution and contrasting modes of karyotype evolution via chromosome fusion or intercentromeric recombination.</title>
        <authorList>
            <person name="Coelho M.A."/>
            <person name="David-Palma M."/>
            <person name="Shea T."/>
            <person name="Bowers K."/>
            <person name="McGinley-Smith S."/>
            <person name="Mohammad A.W."/>
            <person name="Gnirke A."/>
            <person name="Yurkov A.M."/>
            <person name="Nowrousian M."/>
            <person name="Sun S."/>
            <person name="Cuomo C.A."/>
            <person name="Heitman J."/>
        </authorList>
    </citation>
    <scope>NUCLEOTIDE SEQUENCE [LARGE SCALE GENOMIC DNA]</scope>
    <source>
        <strain evidence="11">CBS 11374</strain>
    </source>
</reference>
<evidence type="ECO:0000256" key="6">
    <source>
        <dbReference type="ARBA" id="ARBA00022723"/>
    </source>
</evidence>
<feature type="region of interest" description="Disordered" evidence="8">
    <location>
        <begin position="33"/>
        <end position="64"/>
    </location>
</feature>
<dbReference type="PANTHER" id="PTHR46223">
    <property type="entry name" value="HISTONE-LYSINE N-METHYLTRANSFERASE SUV39H"/>
    <property type="match status" value="1"/>
</dbReference>
<evidence type="ECO:0000259" key="9">
    <source>
        <dbReference type="PROSITE" id="PS50280"/>
    </source>
</evidence>
<evidence type="ECO:0000313" key="12">
    <source>
        <dbReference type="Proteomes" id="UP001329825"/>
    </source>
</evidence>
<dbReference type="Pfam" id="PF00856">
    <property type="entry name" value="SET"/>
    <property type="match status" value="1"/>
</dbReference>
<evidence type="ECO:0000256" key="3">
    <source>
        <dbReference type="ARBA" id="ARBA00022603"/>
    </source>
</evidence>
<gene>
    <name evidence="11" type="ORF">IL334_002758</name>
</gene>
<name>A0ABZ1CXB5_9TREE</name>
<keyword evidence="12" id="KW-1185">Reference proteome</keyword>
<dbReference type="InterPro" id="IPR003616">
    <property type="entry name" value="Post-SET_dom"/>
</dbReference>
<feature type="domain" description="SET" evidence="9">
    <location>
        <begin position="148"/>
        <end position="283"/>
    </location>
</feature>
<organism evidence="11 12">
    <name type="scientific">Kwoniella shivajii</name>
    <dbReference type="NCBI Taxonomy" id="564305"/>
    <lineage>
        <taxon>Eukaryota</taxon>
        <taxon>Fungi</taxon>
        <taxon>Dikarya</taxon>
        <taxon>Basidiomycota</taxon>
        <taxon>Agaricomycotina</taxon>
        <taxon>Tremellomycetes</taxon>
        <taxon>Tremellales</taxon>
        <taxon>Cryptococcaceae</taxon>
        <taxon>Kwoniella</taxon>
    </lineage>
</organism>
<dbReference type="InterPro" id="IPR046341">
    <property type="entry name" value="SET_dom_sf"/>
</dbReference>
<dbReference type="PANTHER" id="PTHR46223:SF3">
    <property type="entry name" value="HISTONE-LYSINE N-METHYLTRANSFERASE SET-23"/>
    <property type="match status" value="1"/>
</dbReference>
<sequence>MQDISFGLEPTCIPLIGKPTPFTYITDSVFSDSTSISSQDKGVDSGTWSETSADSGDNDSDPDDDEVITCSCVPDENSKSLCTVNDGDQCDCVSGYGNFYTTPTYDDTRQDWIEQRLEVDALPERLPLIECSVHCPCAEGCSDRLTQTGVRVSVTVQISTSGIGYGLFYTPTSNVKLSKGSFISLYAGEYLTTPEARIRWSDQATNQKQGEGNYILTLKISSSNEIWHIDPRNKGNIGRFLNHSCEPNCIIQIVRWGVTSLFRAAIFTKRYIKKGEELTFDYANASGSPLSAEDLRRTSGNERLEVREKRTRCLCGTQTCRGWMPFDETL</sequence>
<comment type="subcellular location">
    <subcellularLocation>
        <location evidence="1">Chromosome</location>
    </subcellularLocation>
</comment>
<dbReference type="EMBL" id="CP141883">
    <property type="protein sequence ID" value="WRT65809.1"/>
    <property type="molecule type" value="Genomic_DNA"/>
</dbReference>
<evidence type="ECO:0000256" key="4">
    <source>
        <dbReference type="ARBA" id="ARBA00022679"/>
    </source>
</evidence>
<dbReference type="RefSeq" id="XP_062790549.1">
    <property type="nucleotide sequence ID" value="XM_062934498.1"/>
</dbReference>
<proteinExistence type="predicted"/>
<evidence type="ECO:0000256" key="8">
    <source>
        <dbReference type="SAM" id="MobiDB-lite"/>
    </source>
</evidence>
<dbReference type="InterPro" id="IPR001214">
    <property type="entry name" value="SET_dom"/>
</dbReference>
<dbReference type="SMART" id="SM00317">
    <property type="entry name" value="SET"/>
    <property type="match status" value="1"/>
</dbReference>
<dbReference type="Gene3D" id="2.170.270.10">
    <property type="entry name" value="SET domain"/>
    <property type="match status" value="1"/>
</dbReference>
<evidence type="ECO:0000256" key="5">
    <source>
        <dbReference type="ARBA" id="ARBA00022691"/>
    </source>
</evidence>
<dbReference type="PROSITE" id="PS50868">
    <property type="entry name" value="POST_SET"/>
    <property type="match status" value="1"/>
</dbReference>
<evidence type="ECO:0008006" key="13">
    <source>
        <dbReference type="Google" id="ProtNLM"/>
    </source>
</evidence>
<keyword evidence="4" id="KW-0808">Transferase</keyword>
<dbReference type="GeneID" id="87954889"/>
<dbReference type="InterPro" id="IPR050973">
    <property type="entry name" value="H3K9_Histone-Lys_N-MTase"/>
</dbReference>
<keyword evidence="3" id="KW-0489">Methyltransferase</keyword>